<dbReference type="SUPFAM" id="SSF53067">
    <property type="entry name" value="Actin-like ATPase domain"/>
    <property type="match status" value="2"/>
</dbReference>
<dbReference type="PANTHER" id="PTHR43190:SF3">
    <property type="entry name" value="N-ACETYL-D-GLUCOSAMINE KINASE"/>
    <property type="match status" value="1"/>
</dbReference>
<keyword evidence="2" id="KW-0808">Transferase</keyword>
<dbReference type="GO" id="GO:0016301">
    <property type="term" value="F:kinase activity"/>
    <property type="evidence" value="ECO:0007669"/>
    <property type="project" value="UniProtKB-KW"/>
</dbReference>
<dbReference type="Proteomes" id="UP000197065">
    <property type="component" value="Unassembled WGS sequence"/>
</dbReference>
<dbReference type="InterPro" id="IPR002731">
    <property type="entry name" value="ATPase_BadF"/>
</dbReference>
<dbReference type="AlphaFoldDB" id="A0A212RMZ0"/>
<dbReference type="InterPro" id="IPR052519">
    <property type="entry name" value="Euk-type_GlcNAc_Kinase"/>
</dbReference>
<evidence type="ECO:0000259" key="1">
    <source>
        <dbReference type="Pfam" id="PF01869"/>
    </source>
</evidence>
<evidence type="ECO:0000313" key="3">
    <source>
        <dbReference type="Proteomes" id="UP000197065"/>
    </source>
</evidence>
<dbReference type="RefSeq" id="WP_165769628.1">
    <property type="nucleotide sequence ID" value="NZ_FYEH01000011.1"/>
</dbReference>
<keyword evidence="2" id="KW-0418">Kinase</keyword>
<reference evidence="2 3" key="1">
    <citation type="submission" date="2017-06" db="EMBL/GenBank/DDBJ databases">
        <authorList>
            <person name="Kim H.J."/>
            <person name="Triplett B.A."/>
        </authorList>
    </citation>
    <scope>NUCLEOTIDE SEQUENCE [LARGE SCALE GENOMIC DNA]</scope>
    <source>
        <strain evidence="2 3">B29T1</strain>
    </source>
</reference>
<dbReference type="PANTHER" id="PTHR43190">
    <property type="entry name" value="N-ACETYL-D-GLUCOSAMINE KINASE"/>
    <property type="match status" value="1"/>
</dbReference>
<dbReference type="EMBL" id="FYEH01000011">
    <property type="protein sequence ID" value="SNB73928.1"/>
    <property type="molecule type" value="Genomic_DNA"/>
</dbReference>
<organism evidence="2 3">
    <name type="scientific">Arboricoccus pini</name>
    <dbReference type="NCBI Taxonomy" id="1963835"/>
    <lineage>
        <taxon>Bacteria</taxon>
        <taxon>Pseudomonadati</taxon>
        <taxon>Pseudomonadota</taxon>
        <taxon>Alphaproteobacteria</taxon>
        <taxon>Geminicoccales</taxon>
        <taxon>Geminicoccaceae</taxon>
        <taxon>Arboricoccus</taxon>
    </lineage>
</organism>
<protein>
    <submittedName>
        <fullName evidence="2">N-acetylglucosamine kinase</fullName>
    </submittedName>
</protein>
<proteinExistence type="predicted"/>
<keyword evidence="3" id="KW-1185">Reference proteome</keyword>
<gene>
    <name evidence="2" type="ORF">SAMN07250955_11131</name>
</gene>
<dbReference type="Gene3D" id="3.30.420.40">
    <property type="match status" value="2"/>
</dbReference>
<accession>A0A212RMZ0</accession>
<dbReference type="Pfam" id="PF01869">
    <property type="entry name" value="BcrAD_BadFG"/>
    <property type="match status" value="1"/>
</dbReference>
<sequence>MSEIPLVLGLDSGGSKTLAAVADPAGGIVMLAMAGGTGALDRPDWDDVLAGLLRRCLRPGLVAAALGLSSFGEVEASTARQTALVQDLLPCPALLRHPALLRNDVEIAFHGAFAGGPGILLLAGTGSMVWAGAADGTRIRVGGWGDLFGDEGSAYWIGREALARAAMALDGRQDGRAFASAVLAAIGAEAVDAREGGALLDWAYGLDHRRPAIAALARTVDAEAVKGDLLARDLLAAAADHLAMHVAAARRRLPGGATLPWSLAGGLFDSKTLTDLVVQRIGRDPLPARLPPLGGALLAAARAAGWPIDDGWIERVRASLLQARPT</sequence>
<name>A0A212RMZ0_9PROT</name>
<dbReference type="InterPro" id="IPR043129">
    <property type="entry name" value="ATPase_NBD"/>
</dbReference>
<feature type="domain" description="ATPase BadF/BadG/BcrA/BcrD type" evidence="1">
    <location>
        <begin position="8"/>
        <end position="298"/>
    </location>
</feature>
<evidence type="ECO:0000313" key="2">
    <source>
        <dbReference type="EMBL" id="SNB73928.1"/>
    </source>
</evidence>